<dbReference type="RefSeq" id="WP_354555283.1">
    <property type="nucleotide sequence ID" value="NZ_JBEPMB010000001.1"/>
</dbReference>
<evidence type="ECO:0000256" key="5">
    <source>
        <dbReference type="ARBA" id="ARBA00022692"/>
    </source>
</evidence>
<keyword evidence="7 8" id="KW-0472">Membrane</keyword>
<reference evidence="11 12" key="1">
    <citation type="submission" date="2024-06" db="EMBL/GenBank/DDBJ databases">
        <title>Genomic Encyclopedia of Type Strains, Phase IV (KMG-IV): sequencing the most valuable type-strain genomes for metagenomic binning, comparative biology and taxonomic classification.</title>
        <authorList>
            <person name="Goeker M."/>
        </authorList>
    </citation>
    <scope>NUCLEOTIDE SEQUENCE [LARGE SCALE GENOMIC DNA]</scope>
    <source>
        <strain evidence="11 12">DSM 29780</strain>
    </source>
</reference>
<dbReference type="NCBIfam" id="TIGR02212">
    <property type="entry name" value="lolCE"/>
    <property type="match status" value="1"/>
</dbReference>
<feature type="transmembrane region" description="Helical" evidence="8">
    <location>
        <begin position="401"/>
        <end position="420"/>
    </location>
</feature>
<dbReference type="InterPro" id="IPR011925">
    <property type="entry name" value="LolCE_TM"/>
</dbReference>
<dbReference type="Pfam" id="PF02687">
    <property type="entry name" value="FtsX"/>
    <property type="match status" value="1"/>
</dbReference>
<feature type="transmembrane region" description="Helical" evidence="8">
    <location>
        <begin position="291"/>
        <end position="315"/>
    </location>
</feature>
<feature type="transmembrane region" description="Helical" evidence="8">
    <location>
        <begin position="371"/>
        <end position="389"/>
    </location>
</feature>
<feature type="domain" description="ABC3 transporter permease C-terminal" evidence="9">
    <location>
        <begin position="294"/>
        <end position="427"/>
    </location>
</feature>
<comment type="caution">
    <text evidence="11">The sequence shown here is derived from an EMBL/GenBank/DDBJ whole genome shotgun (WGS) entry which is preliminary data.</text>
</comment>
<keyword evidence="5 8" id="KW-0812">Transmembrane</keyword>
<keyword evidence="11" id="KW-0449">Lipoprotein</keyword>
<dbReference type="PANTHER" id="PTHR30489">
    <property type="entry name" value="LIPOPROTEIN-RELEASING SYSTEM TRANSMEMBRANE PROTEIN LOLE"/>
    <property type="match status" value="1"/>
</dbReference>
<comment type="subcellular location">
    <subcellularLocation>
        <location evidence="1">Cell membrane</location>
        <topology evidence="1">Multi-pass membrane protein</topology>
    </subcellularLocation>
</comment>
<proteinExistence type="inferred from homology"/>
<evidence type="ECO:0000313" key="12">
    <source>
        <dbReference type="Proteomes" id="UP001549047"/>
    </source>
</evidence>
<evidence type="ECO:0000313" key="11">
    <source>
        <dbReference type="EMBL" id="MET3612743.1"/>
    </source>
</evidence>
<evidence type="ECO:0000256" key="2">
    <source>
        <dbReference type="ARBA" id="ARBA00005236"/>
    </source>
</evidence>
<comment type="similarity">
    <text evidence="2">Belongs to the ABC-4 integral membrane protein family. LolC/E subfamily.</text>
</comment>
<dbReference type="InterPro" id="IPR003838">
    <property type="entry name" value="ABC3_permease_C"/>
</dbReference>
<keyword evidence="3" id="KW-0813">Transport</keyword>
<dbReference type="Proteomes" id="UP001549047">
    <property type="component" value="Unassembled WGS sequence"/>
</dbReference>
<organism evidence="11 12">
    <name type="scientific">Rhizobium aquaticum</name>
    <dbReference type="NCBI Taxonomy" id="1549636"/>
    <lineage>
        <taxon>Bacteria</taxon>
        <taxon>Pseudomonadati</taxon>
        <taxon>Pseudomonadota</taxon>
        <taxon>Alphaproteobacteria</taxon>
        <taxon>Hyphomicrobiales</taxon>
        <taxon>Rhizobiaceae</taxon>
        <taxon>Rhizobium/Agrobacterium group</taxon>
        <taxon>Rhizobium</taxon>
    </lineage>
</organism>
<evidence type="ECO:0000256" key="7">
    <source>
        <dbReference type="ARBA" id="ARBA00023136"/>
    </source>
</evidence>
<feature type="transmembrane region" description="Helical" evidence="8">
    <location>
        <begin position="335"/>
        <end position="364"/>
    </location>
</feature>
<dbReference type="EMBL" id="JBEPMB010000001">
    <property type="protein sequence ID" value="MET3612743.1"/>
    <property type="molecule type" value="Genomic_DNA"/>
</dbReference>
<evidence type="ECO:0000256" key="3">
    <source>
        <dbReference type="ARBA" id="ARBA00022448"/>
    </source>
</evidence>
<keyword evidence="12" id="KW-1185">Reference proteome</keyword>
<dbReference type="PANTHER" id="PTHR30489:SF0">
    <property type="entry name" value="LIPOPROTEIN-RELEASING SYSTEM TRANSMEMBRANE PROTEIN LOLE"/>
    <property type="match status" value="1"/>
</dbReference>
<name>A0ABV2IWE6_9HYPH</name>
<sequence length="434" mass="46766">MAKGDSGASATANRITKTGPFSAFERMVAWRYLRARRKEAFISVIAGFSFVGIMLGVATLIIVMAVMNGFRTELISRILGVNGHMIIQPVDTPLNNYNDLAQKFAAVPGVKMAIPLVEGQTLASGKNGAGSGALVRGIRAEDITKLKYVADNIKSGDLVGFAAGDGIAIGSRLAASLGVGVGDTVTLISPEGDVTPMGVNPRVKSYKVSAIFEIGMSEYDSSIIFMPLEQAQLYFNADGIVQSIELFVNNPDKIDELREPIEKAAGRQIFITDWRQRNSTFFSALQVERNVMFMILTLIVLVAALNIISGLIMLVKDKGHDIAILRTMGATSGAVMRIFFMTGAAIGTAGTFAGVILGVIVCLNVERIRQFFSWLSGTTLFNPELYFLSQLPAEMNVGETTSVVVMALALSFLATIFPAWRAAKLDPVQALRYE</sequence>
<feature type="domain" description="MacB-like periplasmic core" evidence="10">
    <location>
        <begin position="50"/>
        <end position="263"/>
    </location>
</feature>
<evidence type="ECO:0000259" key="10">
    <source>
        <dbReference type="Pfam" id="PF12704"/>
    </source>
</evidence>
<accession>A0ABV2IWE6</accession>
<keyword evidence="6 8" id="KW-1133">Transmembrane helix</keyword>
<dbReference type="Pfam" id="PF12704">
    <property type="entry name" value="MacB_PCD"/>
    <property type="match status" value="1"/>
</dbReference>
<evidence type="ECO:0000256" key="4">
    <source>
        <dbReference type="ARBA" id="ARBA00022475"/>
    </source>
</evidence>
<evidence type="ECO:0000256" key="6">
    <source>
        <dbReference type="ARBA" id="ARBA00022989"/>
    </source>
</evidence>
<gene>
    <name evidence="11" type="ORF">ABID16_001048</name>
</gene>
<dbReference type="InterPro" id="IPR051447">
    <property type="entry name" value="Lipoprotein-release_system"/>
</dbReference>
<feature type="transmembrane region" description="Helical" evidence="8">
    <location>
        <begin position="40"/>
        <end position="67"/>
    </location>
</feature>
<evidence type="ECO:0000256" key="1">
    <source>
        <dbReference type="ARBA" id="ARBA00004651"/>
    </source>
</evidence>
<protein>
    <submittedName>
        <fullName evidence="11">Lipoprotein-releasing system permease protein</fullName>
    </submittedName>
</protein>
<keyword evidence="4" id="KW-1003">Cell membrane</keyword>
<evidence type="ECO:0000259" key="9">
    <source>
        <dbReference type="Pfam" id="PF02687"/>
    </source>
</evidence>
<evidence type="ECO:0000256" key="8">
    <source>
        <dbReference type="SAM" id="Phobius"/>
    </source>
</evidence>
<dbReference type="InterPro" id="IPR025857">
    <property type="entry name" value="MacB_PCD"/>
</dbReference>